<evidence type="ECO:0000259" key="2">
    <source>
        <dbReference type="Pfam" id="PF22936"/>
    </source>
</evidence>
<dbReference type="Pfam" id="PF22936">
    <property type="entry name" value="Pol_BBD"/>
    <property type="match status" value="1"/>
</dbReference>
<dbReference type="Proteomes" id="UP000054018">
    <property type="component" value="Unassembled WGS sequence"/>
</dbReference>
<feature type="domain" description="Retrovirus-related Pol polyprotein from transposon TNT 1-94-like beta-barrel" evidence="2">
    <location>
        <begin position="47"/>
        <end position="128"/>
    </location>
</feature>
<gene>
    <name evidence="3" type="ORF">PISMIDRAFT_109897</name>
</gene>
<accession>A0A0C9YNC1</accession>
<evidence type="ECO:0000313" key="4">
    <source>
        <dbReference type="Proteomes" id="UP000054018"/>
    </source>
</evidence>
<name>A0A0C9YNC1_9AGAM</name>
<sequence>MFSEVGDDGESLPPGDDTSSRNPAEPPLELANLVHDGSVTAPTAELYDSGSTQHISPYKDQFVSLTSIPLRTFAAANKQSFNATAVGDLIIEVPNGCDITKLRLTEVLYSPVVGYTLVSIGCLDQLGYSVTF</sequence>
<evidence type="ECO:0000256" key="1">
    <source>
        <dbReference type="SAM" id="MobiDB-lite"/>
    </source>
</evidence>
<keyword evidence="4" id="KW-1185">Reference proteome</keyword>
<feature type="compositionally biased region" description="Acidic residues" evidence="1">
    <location>
        <begin position="1"/>
        <end position="10"/>
    </location>
</feature>
<reference evidence="4" key="2">
    <citation type="submission" date="2015-01" db="EMBL/GenBank/DDBJ databases">
        <title>Evolutionary Origins and Diversification of the Mycorrhizal Mutualists.</title>
        <authorList>
            <consortium name="DOE Joint Genome Institute"/>
            <consortium name="Mycorrhizal Genomics Consortium"/>
            <person name="Kohler A."/>
            <person name="Kuo A."/>
            <person name="Nagy L.G."/>
            <person name="Floudas D."/>
            <person name="Copeland A."/>
            <person name="Barry K.W."/>
            <person name="Cichocki N."/>
            <person name="Veneault-Fourrey C."/>
            <person name="LaButti K."/>
            <person name="Lindquist E.A."/>
            <person name="Lipzen A."/>
            <person name="Lundell T."/>
            <person name="Morin E."/>
            <person name="Murat C."/>
            <person name="Riley R."/>
            <person name="Ohm R."/>
            <person name="Sun H."/>
            <person name="Tunlid A."/>
            <person name="Henrissat B."/>
            <person name="Grigoriev I.V."/>
            <person name="Hibbett D.S."/>
            <person name="Martin F."/>
        </authorList>
    </citation>
    <scope>NUCLEOTIDE SEQUENCE [LARGE SCALE GENOMIC DNA]</scope>
    <source>
        <strain evidence="4">441</strain>
    </source>
</reference>
<dbReference type="OrthoDB" id="3251181at2759"/>
<dbReference type="EMBL" id="KN833810">
    <property type="protein sequence ID" value="KIK18241.1"/>
    <property type="molecule type" value="Genomic_DNA"/>
</dbReference>
<reference evidence="3 4" key="1">
    <citation type="submission" date="2014-04" db="EMBL/GenBank/DDBJ databases">
        <authorList>
            <consortium name="DOE Joint Genome Institute"/>
            <person name="Kuo A."/>
            <person name="Kohler A."/>
            <person name="Costa M.D."/>
            <person name="Nagy L.G."/>
            <person name="Floudas D."/>
            <person name="Copeland A."/>
            <person name="Barry K.W."/>
            <person name="Cichocki N."/>
            <person name="Veneault-Fourrey C."/>
            <person name="LaButti K."/>
            <person name="Lindquist E.A."/>
            <person name="Lipzen A."/>
            <person name="Lundell T."/>
            <person name="Morin E."/>
            <person name="Murat C."/>
            <person name="Sun H."/>
            <person name="Tunlid A."/>
            <person name="Henrissat B."/>
            <person name="Grigoriev I.V."/>
            <person name="Hibbett D.S."/>
            <person name="Martin F."/>
            <person name="Nordberg H.P."/>
            <person name="Cantor M.N."/>
            <person name="Hua S.X."/>
        </authorList>
    </citation>
    <scope>NUCLEOTIDE SEQUENCE [LARGE SCALE GENOMIC DNA]</scope>
    <source>
        <strain evidence="3 4">441</strain>
    </source>
</reference>
<organism evidence="3 4">
    <name type="scientific">Pisolithus microcarpus 441</name>
    <dbReference type="NCBI Taxonomy" id="765257"/>
    <lineage>
        <taxon>Eukaryota</taxon>
        <taxon>Fungi</taxon>
        <taxon>Dikarya</taxon>
        <taxon>Basidiomycota</taxon>
        <taxon>Agaricomycotina</taxon>
        <taxon>Agaricomycetes</taxon>
        <taxon>Agaricomycetidae</taxon>
        <taxon>Boletales</taxon>
        <taxon>Sclerodermatineae</taxon>
        <taxon>Pisolithaceae</taxon>
        <taxon>Pisolithus</taxon>
    </lineage>
</organism>
<feature type="region of interest" description="Disordered" evidence="1">
    <location>
        <begin position="1"/>
        <end position="28"/>
    </location>
</feature>
<dbReference type="HOGENOM" id="CLU_158358_0_0_1"/>
<dbReference type="AlphaFoldDB" id="A0A0C9YNC1"/>
<proteinExistence type="predicted"/>
<evidence type="ECO:0000313" key="3">
    <source>
        <dbReference type="EMBL" id="KIK18241.1"/>
    </source>
</evidence>
<protein>
    <recommendedName>
        <fullName evidence="2">Retrovirus-related Pol polyprotein from transposon TNT 1-94-like beta-barrel domain-containing protein</fullName>
    </recommendedName>
</protein>
<feature type="non-terminal residue" evidence="3">
    <location>
        <position position="132"/>
    </location>
</feature>
<dbReference type="STRING" id="765257.A0A0C9YNC1"/>
<dbReference type="InterPro" id="IPR054722">
    <property type="entry name" value="PolX-like_BBD"/>
</dbReference>